<feature type="domain" description="Replication-associated protein ORF2/G2P" evidence="1">
    <location>
        <begin position="51"/>
        <end position="145"/>
    </location>
</feature>
<protein>
    <recommendedName>
        <fullName evidence="1">Replication-associated protein ORF2/G2P domain-containing protein</fullName>
    </recommendedName>
</protein>
<geneLocation type="plasmid" evidence="2">
    <name>Drgb5</name>
</geneLocation>
<evidence type="ECO:0000259" key="1">
    <source>
        <dbReference type="Pfam" id="PF23343"/>
    </source>
</evidence>
<evidence type="ECO:0000313" key="2">
    <source>
        <dbReference type="EMBL" id="ALG88727.1"/>
    </source>
</evidence>
<dbReference type="EMBL" id="KT351736">
    <property type="protein sequence ID" value="ALG88727.1"/>
    <property type="molecule type" value="Genomic_DNA"/>
</dbReference>
<dbReference type="Pfam" id="PF23343">
    <property type="entry name" value="REP_ORF2-G2P"/>
    <property type="match status" value="1"/>
</dbReference>
<proteinExistence type="predicted"/>
<reference evidence="2" key="1">
    <citation type="journal article" date="2015" name="Environ. Microbiol.">
        <title>Plasmids from the gut microbiome of cabbage root fly larvae encode SaxA that catalyses the conversion of the plant toxin 2-phenylethyl isothiocyanate.</title>
        <authorList>
            <person name="Welte C.U."/>
            <person name="de Graaf R.M."/>
            <person name="van den Bosch T.J."/>
            <person name="Op den Camp H.J."/>
            <person name="van Dam N.M."/>
            <person name="Jetten M.S."/>
        </authorList>
    </citation>
    <scope>NUCLEOTIDE SEQUENCE</scope>
    <source>
        <plasmid evidence="2">Drgb5</plasmid>
    </source>
</reference>
<organism evidence="2">
    <name type="scientific">Pectobacterium carotovorum</name>
    <name type="common">Erwinia carotovora</name>
    <dbReference type="NCBI Taxonomy" id="554"/>
    <lineage>
        <taxon>Bacteria</taxon>
        <taxon>Pseudomonadati</taxon>
        <taxon>Pseudomonadota</taxon>
        <taxon>Gammaproteobacteria</taxon>
        <taxon>Enterobacterales</taxon>
        <taxon>Pectobacteriaceae</taxon>
        <taxon>Pectobacterium</taxon>
    </lineage>
</organism>
<dbReference type="AlphaFoldDB" id="A0A0N7FW19"/>
<gene>
    <name evidence="2" type="ORF">Drgb5_00004</name>
</gene>
<keyword evidence="2" id="KW-0614">Plasmid</keyword>
<name>A0A0N7FW19_PECCA</name>
<accession>A0A0N7FW19</accession>
<sequence>MYYVIFFVDYKVHTKLLFYLGINMKKELVRLEYNEKLKNEWISWIDSFNFDWFITLTYKDNHNRSNSIIKNDIKHLKNRIIKKLYGKRYKNKINSNRDISMFAVIEGDGFLTKKHVHLCVRDIPLSANPKTDECISKVITDIWNNIFGFSNIHVDKYNHQERGLETKLRINYCLKECKGDYSSLIFEYLKVEV</sequence>
<dbReference type="InterPro" id="IPR056906">
    <property type="entry name" value="ORF2/G2P_dom"/>
</dbReference>
<reference evidence="2" key="2">
    <citation type="submission" date="2015-07" db="EMBL/GenBank/DDBJ databases">
        <authorList>
            <person name="Welte C."/>
            <person name="de Graaf R."/>
            <person name="van den Bosch T.J.M."/>
            <person name="Op den Camp H."/>
            <person name="van Dam N."/>
            <person name="Jetten M."/>
        </authorList>
    </citation>
    <scope>NUCLEOTIDE SEQUENCE</scope>
    <source>
        <plasmid evidence="2">Drgb5</plasmid>
    </source>
</reference>